<evidence type="ECO:0000313" key="3">
    <source>
        <dbReference type="Proteomes" id="UP001373714"/>
    </source>
</evidence>
<dbReference type="InterPro" id="IPR001810">
    <property type="entry name" value="F-box_dom"/>
</dbReference>
<dbReference type="InterPro" id="IPR036047">
    <property type="entry name" value="F-box-like_dom_sf"/>
</dbReference>
<feature type="domain" description="F-box" evidence="1">
    <location>
        <begin position="17"/>
        <end position="66"/>
    </location>
</feature>
<keyword evidence="3" id="KW-1185">Reference proteome</keyword>
<dbReference type="Pfam" id="PF00646">
    <property type="entry name" value="F-box"/>
    <property type="match status" value="1"/>
</dbReference>
<dbReference type="EMBL" id="JAVHNS010000003">
    <property type="protein sequence ID" value="KAK6360955.1"/>
    <property type="molecule type" value="Genomic_DNA"/>
</dbReference>
<evidence type="ECO:0000313" key="2">
    <source>
        <dbReference type="EMBL" id="KAK6360955.1"/>
    </source>
</evidence>
<comment type="caution">
    <text evidence="2">The sequence shown here is derived from an EMBL/GenBank/DDBJ whole genome shotgun (WGS) entry which is preliminary data.</text>
</comment>
<accession>A0AAV9VMD6</accession>
<organism evidence="2 3">
    <name type="scientific">Orbilia blumenaviensis</name>
    <dbReference type="NCBI Taxonomy" id="1796055"/>
    <lineage>
        <taxon>Eukaryota</taxon>
        <taxon>Fungi</taxon>
        <taxon>Dikarya</taxon>
        <taxon>Ascomycota</taxon>
        <taxon>Pezizomycotina</taxon>
        <taxon>Orbiliomycetes</taxon>
        <taxon>Orbiliales</taxon>
        <taxon>Orbiliaceae</taxon>
        <taxon>Orbilia</taxon>
    </lineage>
</organism>
<protein>
    <recommendedName>
        <fullName evidence="1">F-box domain-containing protein</fullName>
    </recommendedName>
</protein>
<reference evidence="2 3" key="1">
    <citation type="submission" date="2019-10" db="EMBL/GenBank/DDBJ databases">
        <authorList>
            <person name="Palmer J.M."/>
        </authorList>
    </citation>
    <scope>NUCLEOTIDE SEQUENCE [LARGE SCALE GENOMIC DNA]</scope>
    <source>
        <strain evidence="2 3">TWF730</strain>
    </source>
</reference>
<proteinExistence type="predicted"/>
<dbReference type="SUPFAM" id="SSF81383">
    <property type="entry name" value="F-box domain"/>
    <property type="match status" value="1"/>
</dbReference>
<dbReference type="Proteomes" id="UP001373714">
    <property type="component" value="Unassembled WGS sequence"/>
</dbReference>
<dbReference type="AlphaFoldDB" id="A0AAV9VMD6"/>
<evidence type="ECO:0000259" key="1">
    <source>
        <dbReference type="PROSITE" id="PS50181"/>
    </source>
</evidence>
<gene>
    <name evidence="2" type="ORF">TWF730_007070</name>
</gene>
<dbReference type="PROSITE" id="PS50181">
    <property type="entry name" value="FBOX"/>
    <property type="match status" value="1"/>
</dbReference>
<sequence length="446" mass="52238">MADNEGISPDPGPEFKLSKLENLPYDVKYLILENLPDHETLLRFSQSSRVFYNIFRGHRRALFQHLMFNEASEYREESYLLACLGDQLSKGIMSVAELDILYQTYSDSLPHTTYQSPWYYTEVLRGGVTLRTKICENHRGIIQHCERFMQREMKPRMEARPLNEDRVEPPPTNSERRRVMQALYKIWLLLKLHHVRVSEPEKFAVSSVNIGTQSYPLRADIARYLKLWDYWDLKVVQVLLPIFWNDMKAKYDKRGEHLIRMALCRHELACRDDYTYFVLFLNATLHLYFPHTGLKWISRSSNETEIRKHIQNVAEFLSDEDQRSHFETLGDFTGIAYIYFQQIHGSTSGENGFPGPEVFDSIPLKRLCRPGRAMDEYTMQGPEGKRRFLKSLNHASLAQADLQSCMWDDWRLESWGYFIPNFSSSGVQASSRPVDMIEDQLSSITM</sequence>
<name>A0AAV9VMD6_9PEZI</name>